<evidence type="ECO:0000256" key="7">
    <source>
        <dbReference type="ARBA" id="ARBA00022729"/>
    </source>
</evidence>
<reference evidence="14" key="1">
    <citation type="submission" date="2018-06" db="EMBL/GenBank/DDBJ databases">
        <authorList>
            <person name="Zhirakovskaya E."/>
        </authorList>
    </citation>
    <scope>NUCLEOTIDE SEQUENCE</scope>
</reference>
<keyword evidence="7" id="KW-0732">Signal</keyword>
<dbReference type="GO" id="GO:0030178">
    <property type="term" value="P:negative regulation of Wnt signaling pathway"/>
    <property type="evidence" value="ECO:0007669"/>
    <property type="project" value="InterPro"/>
</dbReference>
<evidence type="ECO:0000256" key="11">
    <source>
        <dbReference type="ARBA" id="ARBA00023136"/>
    </source>
</evidence>
<evidence type="ECO:0000256" key="4">
    <source>
        <dbReference type="ARBA" id="ARBA00022670"/>
    </source>
</evidence>
<comment type="subcellular location">
    <subcellularLocation>
        <location evidence="3">Membrane</location>
        <topology evidence="3">Single-pass type I membrane protein</topology>
    </subcellularLocation>
</comment>
<dbReference type="GO" id="GO:0016020">
    <property type="term" value="C:membrane"/>
    <property type="evidence" value="ECO:0007669"/>
    <property type="project" value="UniProtKB-SubCell"/>
</dbReference>
<sequence>MHIKNLIMALQLGVLAIVLSACADASDSSSQSKHKSLSEVKALPGSAPEPKQLKVPDKIEEVSGKVIAQVIPSQQKFKKGLYWKIERPGYKPSYLFGTMHSPHPDVIALTKVIKKEFDRSAILCTEIKTGLSMMKEMAKLRHLITYPRGESLQKTLGKDLFDKISKQAKTLGMGVTALDRMRPWVVTVTLGQPKSTGALALDLQLALNASKQGKILCGLEKVHEQLAALAGASKENSIRDLRLTSMNFEKVRAMVDTLRTMYLSGDLLAMSNMIKNSVVPVPKVDLEKMIFRLVIRRNIIMVNRMQPYLKKGNVFFAVGALHLPGKGGLLRLLESQGYRLTRLH</sequence>
<dbReference type="InterPro" id="IPR040230">
    <property type="entry name" value="TIKI1/2-like"/>
</dbReference>
<keyword evidence="12" id="KW-0325">Glycoprotein</keyword>
<name>A0A3B0XWQ0_9ZZZZ</name>
<keyword evidence="4" id="KW-0645">Protease</keyword>
<comment type="cofactor">
    <cofactor evidence="2">
        <name>Co(2+)</name>
        <dbReference type="ChEBI" id="CHEBI:48828"/>
    </cofactor>
</comment>
<dbReference type="GO" id="GO:0004222">
    <property type="term" value="F:metalloendopeptidase activity"/>
    <property type="evidence" value="ECO:0007669"/>
    <property type="project" value="TreeGrafter"/>
</dbReference>
<dbReference type="EMBL" id="UOFL01000034">
    <property type="protein sequence ID" value="VAW71961.1"/>
    <property type="molecule type" value="Genomic_DNA"/>
</dbReference>
<evidence type="ECO:0000256" key="8">
    <source>
        <dbReference type="ARBA" id="ARBA00022801"/>
    </source>
</evidence>
<organism evidence="14">
    <name type="scientific">hydrothermal vent metagenome</name>
    <dbReference type="NCBI Taxonomy" id="652676"/>
    <lineage>
        <taxon>unclassified sequences</taxon>
        <taxon>metagenomes</taxon>
        <taxon>ecological metagenomes</taxon>
    </lineage>
</organism>
<dbReference type="AlphaFoldDB" id="A0A3B0XWQ0"/>
<dbReference type="InterPro" id="IPR002816">
    <property type="entry name" value="TraB/PrgY/GumN_fam"/>
</dbReference>
<dbReference type="PANTHER" id="PTHR31120">
    <property type="entry name" value="METALLOPROTEASE TIKI"/>
    <property type="match status" value="1"/>
</dbReference>
<keyword evidence="11" id="KW-0472">Membrane</keyword>
<dbReference type="PROSITE" id="PS51257">
    <property type="entry name" value="PROKAR_LIPOPROTEIN"/>
    <property type="match status" value="1"/>
</dbReference>
<dbReference type="Pfam" id="PF01963">
    <property type="entry name" value="TraB_PrgY_gumN"/>
    <property type="match status" value="1"/>
</dbReference>
<accession>A0A3B0XWQ0</accession>
<gene>
    <name evidence="14" type="ORF">MNBD_GAMMA12-2975</name>
</gene>
<evidence type="ECO:0000256" key="5">
    <source>
        <dbReference type="ARBA" id="ARBA00022692"/>
    </source>
</evidence>
<evidence type="ECO:0000256" key="1">
    <source>
        <dbReference type="ARBA" id="ARBA00001936"/>
    </source>
</evidence>
<keyword evidence="10" id="KW-0482">Metalloprotease</keyword>
<keyword evidence="6" id="KW-0479">Metal-binding</keyword>
<evidence type="ECO:0000256" key="3">
    <source>
        <dbReference type="ARBA" id="ARBA00004479"/>
    </source>
</evidence>
<evidence type="ECO:0000256" key="13">
    <source>
        <dbReference type="SAM" id="MobiDB-lite"/>
    </source>
</evidence>
<evidence type="ECO:0000256" key="12">
    <source>
        <dbReference type="ARBA" id="ARBA00023180"/>
    </source>
</evidence>
<evidence type="ECO:0000256" key="2">
    <source>
        <dbReference type="ARBA" id="ARBA00001941"/>
    </source>
</evidence>
<keyword evidence="8" id="KW-0378">Hydrolase</keyword>
<dbReference type="GO" id="GO:0006508">
    <property type="term" value="P:proteolysis"/>
    <property type="evidence" value="ECO:0007669"/>
    <property type="project" value="UniProtKB-KW"/>
</dbReference>
<keyword evidence="9" id="KW-1133">Transmembrane helix</keyword>
<dbReference type="CDD" id="cd14789">
    <property type="entry name" value="Tiki"/>
    <property type="match status" value="1"/>
</dbReference>
<protein>
    <recommendedName>
        <fullName evidence="15">GumN family protein</fullName>
    </recommendedName>
</protein>
<evidence type="ECO:0000256" key="10">
    <source>
        <dbReference type="ARBA" id="ARBA00023049"/>
    </source>
</evidence>
<proteinExistence type="predicted"/>
<evidence type="ECO:0008006" key="15">
    <source>
        <dbReference type="Google" id="ProtNLM"/>
    </source>
</evidence>
<comment type="cofactor">
    <cofactor evidence="1">
        <name>Mn(2+)</name>
        <dbReference type="ChEBI" id="CHEBI:29035"/>
    </cofactor>
</comment>
<dbReference type="PANTHER" id="PTHR31120:SF6">
    <property type="entry name" value="METALLOPROTEASE TIKI HOMOLOG"/>
    <property type="match status" value="1"/>
</dbReference>
<evidence type="ECO:0000256" key="6">
    <source>
        <dbReference type="ARBA" id="ARBA00022723"/>
    </source>
</evidence>
<evidence type="ECO:0000256" key="9">
    <source>
        <dbReference type="ARBA" id="ARBA00022989"/>
    </source>
</evidence>
<evidence type="ECO:0000313" key="14">
    <source>
        <dbReference type="EMBL" id="VAW71961.1"/>
    </source>
</evidence>
<dbReference type="GO" id="GO:0046872">
    <property type="term" value="F:metal ion binding"/>
    <property type="evidence" value="ECO:0007669"/>
    <property type="project" value="UniProtKB-KW"/>
</dbReference>
<feature type="region of interest" description="Disordered" evidence="13">
    <location>
        <begin position="27"/>
        <end position="52"/>
    </location>
</feature>
<keyword evidence="5" id="KW-0812">Transmembrane</keyword>